<dbReference type="EMBL" id="JADDOJ010000072">
    <property type="protein sequence ID" value="MBE7941967.1"/>
    <property type="molecule type" value="Genomic_DNA"/>
</dbReference>
<dbReference type="NCBIfam" id="TIGR02532">
    <property type="entry name" value="IV_pilin_GFxxxE"/>
    <property type="match status" value="1"/>
</dbReference>
<comment type="subcellular location">
    <subcellularLocation>
        <location evidence="1">Cell inner membrane</location>
        <topology evidence="1">Single-pass membrane protein</topology>
    </subcellularLocation>
</comment>
<keyword evidence="3" id="KW-1003">Cell membrane</keyword>
<evidence type="ECO:0000256" key="9">
    <source>
        <dbReference type="ARBA" id="ARBA00025772"/>
    </source>
</evidence>
<sequence length="189" mass="19575">MPAARPVFAPSPANPRRSRGLTLVELLVVLALVAILLGLGVPSFARLLERTRVSTAAQRLQSHLALARSEAVRRGLRVTLCKSADGLVCATTGGWEQGWILFSDAQATGRPAGPPLTRGQALPPSVTVNGTGSLGSYVSYTEAGQPQLLSGGFQAGTLHVCGTPGSEGRDLVLSRAGRLRSDASANPCP</sequence>
<keyword evidence="7 11" id="KW-1133">Transmembrane helix</keyword>
<keyword evidence="6 11" id="KW-0812">Transmembrane</keyword>
<keyword evidence="8 11" id="KW-0472">Membrane</keyword>
<accession>A0ABR9SHZ1</accession>
<evidence type="ECO:0000313" key="14">
    <source>
        <dbReference type="Proteomes" id="UP000715965"/>
    </source>
</evidence>
<evidence type="ECO:0000256" key="3">
    <source>
        <dbReference type="ARBA" id="ARBA00022475"/>
    </source>
</evidence>
<evidence type="ECO:0000256" key="4">
    <source>
        <dbReference type="ARBA" id="ARBA00022481"/>
    </source>
</evidence>
<evidence type="ECO:0000256" key="2">
    <source>
        <dbReference type="ARBA" id="ARBA00021549"/>
    </source>
</evidence>
<comment type="caution">
    <text evidence="13">The sequence shown here is derived from an EMBL/GenBank/DDBJ whole genome shotgun (WGS) entry which is preliminary data.</text>
</comment>
<evidence type="ECO:0000313" key="13">
    <source>
        <dbReference type="EMBL" id="MBE7941967.1"/>
    </source>
</evidence>
<keyword evidence="4" id="KW-0488">Methylation</keyword>
<proteinExistence type="inferred from homology"/>
<dbReference type="InterPro" id="IPR012902">
    <property type="entry name" value="N_methyl_site"/>
</dbReference>
<evidence type="ECO:0000256" key="11">
    <source>
        <dbReference type="SAM" id="Phobius"/>
    </source>
</evidence>
<protein>
    <recommendedName>
        <fullName evidence="2">Type II secretion system protein H</fullName>
    </recommendedName>
    <alternativeName>
        <fullName evidence="10">General secretion pathway protein H</fullName>
    </alternativeName>
</protein>
<dbReference type="Pfam" id="PF07963">
    <property type="entry name" value="N_methyl"/>
    <property type="match status" value="1"/>
</dbReference>
<keyword evidence="14" id="KW-1185">Reference proteome</keyword>
<evidence type="ECO:0000256" key="8">
    <source>
        <dbReference type="ARBA" id="ARBA00023136"/>
    </source>
</evidence>
<evidence type="ECO:0000256" key="7">
    <source>
        <dbReference type="ARBA" id="ARBA00022989"/>
    </source>
</evidence>
<dbReference type="Gene3D" id="3.55.40.10">
    <property type="entry name" value="minor pseudopilin epsh domain"/>
    <property type="match status" value="1"/>
</dbReference>
<dbReference type="SUPFAM" id="SSF54523">
    <property type="entry name" value="Pili subunits"/>
    <property type="match status" value="1"/>
</dbReference>
<dbReference type="PROSITE" id="PS00409">
    <property type="entry name" value="PROKAR_NTER_METHYL"/>
    <property type="match status" value="1"/>
</dbReference>
<feature type="transmembrane region" description="Helical" evidence="11">
    <location>
        <begin position="20"/>
        <end position="42"/>
    </location>
</feature>
<dbReference type="InterPro" id="IPR045584">
    <property type="entry name" value="Pilin-like"/>
</dbReference>
<organism evidence="13 14">
    <name type="scientific">Ramlibacter aquaticus</name>
    <dbReference type="NCBI Taxonomy" id="2780094"/>
    <lineage>
        <taxon>Bacteria</taxon>
        <taxon>Pseudomonadati</taxon>
        <taxon>Pseudomonadota</taxon>
        <taxon>Betaproteobacteria</taxon>
        <taxon>Burkholderiales</taxon>
        <taxon>Comamonadaceae</taxon>
        <taxon>Ramlibacter</taxon>
    </lineage>
</organism>
<dbReference type="RefSeq" id="WP_193781528.1">
    <property type="nucleotide sequence ID" value="NZ_JADDOJ010000072.1"/>
</dbReference>
<evidence type="ECO:0000256" key="5">
    <source>
        <dbReference type="ARBA" id="ARBA00022519"/>
    </source>
</evidence>
<feature type="domain" description="General secretion pathway GspH" evidence="12">
    <location>
        <begin position="56"/>
        <end position="177"/>
    </location>
</feature>
<name>A0ABR9SHZ1_9BURK</name>
<evidence type="ECO:0000259" key="12">
    <source>
        <dbReference type="Pfam" id="PF12019"/>
    </source>
</evidence>
<comment type="similarity">
    <text evidence="9">Belongs to the GSP H family.</text>
</comment>
<reference evidence="13 14" key="1">
    <citation type="submission" date="2020-10" db="EMBL/GenBank/DDBJ databases">
        <title>Draft genome of Ramlibacter aquaticus LMG 30558.</title>
        <authorList>
            <person name="Props R."/>
        </authorList>
    </citation>
    <scope>NUCLEOTIDE SEQUENCE [LARGE SCALE GENOMIC DNA]</scope>
    <source>
        <strain evidence="13 14">LMG 30558</strain>
    </source>
</reference>
<evidence type="ECO:0000256" key="6">
    <source>
        <dbReference type="ARBA" id="ARBA00022692"/>
    </source>
</evidence>
<keyword evidence="5" id="KW-0997">Cell inner membrane</keyword>
<evidence type="ECO:0000256" key="1">
    <source>
        <dbReference type="ARBA" id="ARBA00004377"/>
    </source>
</evidence>
<evidence type="ECO:0000256" key="10">
    <source>
        <dbReference type="ARBA" id="ARBA00030775"/>
    </source>
</evidence>
<gene>
    <name evidence="13" type="ORF">IM725_15415</name>
</gene>
<dbReference type="InterPro" id="IPR022346">
    <property type="entry name" value="T2SS_GspH"/>
</dbReference>
<dbReference type="Pfam" id="PF12019">
    <property type="entry name" value="GspH"/>
    <property type="match status" value="1"/>
</dbReference>
<dbReference type="Proteomes" id="UP000715965">
    <property type="component" value="Unassembled WGS sequence"/>
</dbReference>